<evidence type="ECO:0000313" key="1">
    <source>
        <dbReference type="EMBL" id="SQP88686.1"/>
    </source>
</evidence>
<dbReference type="Proteomes" id="UP000250671">
    <property type="component" value="Unassembled WGS sequence"/>
</dbReference>
<name>A0A2X7FGP2_ECOLX</name>
<proteinExistence type="predicted"/>
<protein>
    <submittedName>
        <fullName evidence="1">Uncharacterized protein</fullName>
    </submittedName>
</protein>
<organism evidence="1 2">
    <name type="scientific">Escherichia coli</name>
    <dbReference type="NCBI Taxonomy" id="562"/>
    <lineage>
        <taxon>Bacteria</taxon>
        <taxon>Pseudomonadati</taxon>
        <taxon>Pseudomonadota</taxon>
        <taxon>Gammaproteobacteria</taxon>
        <taxon>Enterobacterales</taxon>
        <taxon>Enterobacteriaceae</taxon>
        <taxon>Escherichia</taxon>
    </lineage>
</organism>
<gene>
    <name evidence="1" type="ORF">SAMEA3752557_05028</name>
</gene>
<dbReference type="EMBL" id="UCZA01000045">
    <property type="protein sequence ID" value="SQP88686.1"/>
    <property type="molecule type" value="Genomic_DNA"/>
</dbReference>
<dbReference type="AlphaFoldDB" id="A0A2X7FGP2"/>
<reference evidence="1 2" key="1">
    <citation type="submission" date="2018-06" db="EMBL/GenBank/DDBJ databases">
        <authorList>
            <consortium name="Pathogen Informatics"/>
            <person name="Doyle S."/>
        </authorList>
    </citation>
    <scope>NUCLEOTIDE SEQUENCE [LARGE SCALE GENOMIC DNA]</scope>
    <source>
        <strain evidence="1 2">VREC0535</strain>
    </source>
</reference>
<sequence length="43" mass="5004">MSLMAVCQKIKNHMRTVYKINQHDHDMVNLVTCRAIVSTTDEK</sequence>
<accession>A0A2X7FGP2</accession>
<evidence type="ECO:0000313" key="2">
    <source>
        <dbReference type="Proteomes" id="UP000250671"/>
    </source>
</evidence>